<name>A0A2Z5H6W5_9CAUD</name>
<dbReference type="EMBL" id="MH371113">
    <property type="protein sequence ID" value="AXC35784.1"/>
    <property type="molecule type" value="Genomic_DNA"/>
</dbReference>
<dbReference type="Pfam" id="PF05305">
    <property type="entry name" value="DUF732"/>
    <property type="match status" value="1"/>
</dbReference>
<gene>
    <name evidence="2" type="primary">41</name>
    <name evidence="2" type="ORF">SEA_BEEZOO_41</name>
</gene>
<accession>A0A2Z5H6W5</accession>
<dbReference type="KEGG" id="vg:60324192"/>
<dbReference type="Proteomes" id="UP000253341">
    <property type="component" value="Segment"/>
</dbReference>
<sequence length="101" mass="10819">MKRILVAAVIGAASVVVLAPGVAHAGEAGYLARISVDYGLDIYDEREALALGYAVCDELRAGKPREVVADRMFLKVLDMTRTHADGIAFSAQRELCPETAQ</sequence>
<dbReference type="GeneID" id="60324192"/>
<feature type="domain" description="DUF732" evidence="1">
    <location>
        <begin position="27"/>
        <end position="98"/>
    </location>
</feature>
<evidence type="ECO:0000313" key="3">
    <source>
        <dbReference type="Proteomes" id="UP000253341"/>
    </source>
</evidence>
<proteinExistence type="predicted"/>
<keyword evidence="3" id="KW-1185">Reference proteome</keyword>
<protein>
    <recommendedName>
        <fullName evidence="1">DUF732 domain-containing protein</fullName>
    </recommendedName>
</protein>
<organism evidence="2 3">
    <name type="scientific">Mycobacterium phage Beezoo</name>
    <dbReference type="NCBI Taxonomy" id="2250355"/>
    <lineage>
        <taxon>Viruses</taxon>
        <taxon>Duplodnaviria</taxon>
        <taxon>Heunggongvirae</taxon>
        <taxon>Uroviricota</taxon>
        <taxon>Caudoviricetes</taxon>
        <taxon>Weiservirinae</taxon>
        <taxon>Anayavirus</taxon>
        <taxon>Anayavirus beezoo</taxon>
    </lineage>
</organism>
<reference evidence="2 3" key="1">
    <citation type="submission" date="2018-05" db="EMBL/GenBank/DDBJ databases">
        <authorList>
            <person name="Zhu B.Z."/>
            <person name="Cash A.M."/>
            <person name="Martinez Z.C."/>
            <person name="Herschberg M.B."/>
            <person name="Vranjkovina E."/>
            <person name="Halmadine O.M."/>
            <person name="Moe E."/>
            <person name="Gaffney B.L."/>
            <person name="Staples A.K."/>
            <person name="King R.A."/>
            <person name="Rinehart C.A."/>
            <person name="Rowland N.S."/>
            <person name="Garlena R.A."/>
            <person name="Russell D.A."/>
            <person name="Pope W.H."/>
            <person name="Jacobs-Sera D."/>
            <person name="Hendrix R.W."/>
            <person name="Hatfull G.F."/>
        </authorList>
    </citation>
    <scope>NUCLEOTIDE SEQUENCE [LARGE SCALE GENOMIC DNA]</scope>
</reference>
<dbReference type="RefSeq" id="YP_009952733.1">
    <property type="nucleotide sequence ID" value="NC_051615.1"/>
</dbReference>
<evidence type="ECO:0000259" key="1">
    <source>
        <dbReference type="Pfam" id="PF05305"/>
    </source>
</evidence>
<evidence type="ECO:0000313" key="2">
    <source>
        <dbReference type="EMBL" id="AXC35784.1"/>
    </source>
</evidence>
<dbReference type="InterPro" id="IPR007969">
    <property type="entry name" value="DUF732"/>
</dbReference>